<name>A0A1Y1XLI3_9FUNG</name>
<proteinExistence type="predicted"/>
<evidence type="ECO:0008006" key="3">
    <source>
        <dbReference type="Google" id="ProtNLM"/>
    </source>
</evidence>
<protein>
    <recommendedName>
        <fullName evidence="3">Gem-associated protein 7</fullName>
    </recommendedName>
</protein>
<dbReference type="PANTHER" id="PTHR14679:SF1">
    <property type="entry name" value="GEM-ASSOCIATED PROTEIN 7"/>
    <property type="match status" value="1"/>
</dbReference>
<keyword evidence="2" id="KW-1185">Reference proteome</keyword>
<organism evidence="1 2">
    <name type="scientific">Anaeromyces robustus</name>
    <dbReference type="NCBI Taxonomy" id="1754192"/>
    <lineage>
        <taxon>Eukaryota</taxon>
        <taxon>Fungi</taxon>
        <taxon>Fungi incertae sedis</taxon>
        <taxon>Chytridiomycota</taxon>
        <taxon>Chytridiomycota incertae sedis</taxon>
        <taxon>Neocallimastigomycetes</taxon>
        <taxon>Neocallimastigales</taxon>
        <taxon>Neocallimastigaceae</taxon>
        <taxon>Anaeromyces</taxon>
    </lineage>
</organism>
<sequence>MENDTENSSVLTEMKELLAKKQDQLIKYNLRKRFLNLNLFLAKQTPTIELNMYTNNKVKGTFLNYSPGEQLIKISNLETQLGVYPTINIRCSDICYYTTE</sequence>
<evidence type="ECO:0000313" key="1">
    <source>
        <dbReference type="EMBL" id="ORX86555.1"/>
    </source>
</evidence>
<dbReference type="Proteomes" id="UP000193944">
    <property type="component" value="Unassembled WGS sequence"/>
</dbReference>
<accession>A0A1Y1XLI3</accession>
<comment type="caution">
    <text evidence="1">The sequence shown here is derived from an EMBL/GenBank/DDBJ whole genome shotgun (WGS) entry which is preliminary data.</text>
</comment>
<dbReference type="AlphaFoldDB" id="A0A1Y1XLI3"/>
<gene>
    <name evidence="1" type="ORF">BCR32DRAFT_289978</name>
</gene>
<dbReference type="Pfam" id="PF11095">
    <property type="entry name" value="Gemin7"/>
    <property type="match status" value="1"/>
</dbReference>
<dbReference type="GO" id="GO:0000387">
    <property type="term" value="P:spliceosomal snRNP assembly"/>
    <property type="evidence" value="ECO:0007669"/>
    <property type="project" value="TreeGrafter"/>
</dbReference>
<dbReference type="EMBL" id="MCFG01000020">
    <property type="protein sequence ID" value="ORX86555.1"/>
    <property type="molecule type" value="Genomic_DNA"/>
</dbReference>
<dbReference type="GO" id="GO:0034719">
    <property type="term" value="C:SMN-Sm protein complex"/>
    <property type="evidence" value="ECO:0007669"/>
    <property type="project" value="InterPro"/>
</dbReference>
<dbReference type="InterPro" id="IPR020338">
    <property type="entry name" value="SMN_gemin7"/>
</dbReference>
<reference evidence="1 2" key="2">
    <citation type="submission" date="2016-08" db="EMBL/GenBank/DDBJ databases">
        <title>Pervasive Adenine N6-methylation of Active Genes in Fungi.</title>
        <authorList>
            <consortium name="DOE Joint Genome Institute"/>
            <person name="Mondo S.J."/>
            <person name="Dannebaum R.O."/>
            <person name="Kuo R.C."/>
            <person name="Labutti K."/>
            <person name="Haridas S."/>
            <person name="Kuo A."/>
            <person name="Salamov A."/>
            <person name="Ahrendt S.R."/>
            <person name="Lipzen A."/>
            <person name="Sullivan W."/>
            <person name="Andreopoulos W.B."/>
            <person name="Clum A."/>
            <person name="Lindquist E."/>
            <person name="Daum C."/>
            <person name="Ramamoorthy G.K."/>
            <person name="Gryganskyi A."/>
            <person name="Culley D."/>
            <person name="Magnuson J.K."/>
            <person name="James T.Y."/>
            <person name="O'Malley M.A."/>
            <person name="Stajich J.E."/>
            <person name="Spatafora J.W."/>
            <person name="Visel A."/>
            <person name="Grigoriev I.V."/>
        </authorList>
    </citation>
    <scope>NUCLEOTIDE SEQUENCE [LARGE SCALE GENOMIC DNA]</scope>
    <source>
        <strain evidence="1 2">S4</strain>
    </source>
</reference>
<reference evidence="1 2" key="1">
    <citation type="submission" date="2016-08" db="EMBL/GenBank/DDBJ databases">
        <title>A Parts List for Fungal Cellulosomes Revealed by Comparative Genomics.</title>
        <authorList>
            <consortium name="DOE Joint Genome Institute"/>
            <person name="Haitjema C.H."/>
            <person name="Gilmore S.P."/>
            <person name="Henske J.K."/>
            <person name="Solomon K.V."/>
            <person name="De Groot R."/>
            <person name="Kuo A."/>
            <person name="Mondo S.J."/>
            <person name="Salamov A.A."/>
            <person name="Labutti K."/>
            <person name="Zhao Z."/>
            <person name="Chiniquy J."/>
            <person name="Barry K."/>
            <person name="Brewer H.M."/>
            <person name="Purvine S.O."/>
            <person name="Wright A.T."/>
            <person name="Boxma B."/>
            <person name="Van Alen T."/>
            <person name="Hackstein J.H."/>
            <person name="Baker S.E."/>
            <person name="Grigoriev I.V."/>
            <person name="O'Malley M.A."/>
        </authorList>
    </citation>
    <scope>NUCLEOTIDE SEQUENCE [LARGE SCALE GENOMIC DNA]</scope>
    <source>
        <strain evidence="1 2">S4</strain>
    </source>
</reference>
<dbReference type="Gene3D" id="2.30.30.100">
    <property type="match status" value="1"/>
</dbReference>
<evidence type="ECO:0000313" key="2">
    <source>
        <dbReference type="Proteomes" id="UP000193944"/>
    </source>
</evidence>
<dbReference type="PANTHER" id="PTHR14679">
    <property type="entry name" value="GEM-ASSOCIATED PROTEIN 7"/>
    <property type="match status" value="1"/>
</dbReference>